<dbReference type="EMBL" id="JACIES010000013">
    <property type="protein sequence ID" value="MBB4027838.1"/>
    <property type="molecule type" value="Genomic_DNA"/>
</dbReference>
<organism evidence="1 2">
    <name type="scientific">Butyricimonas faecihominis</name>
    <dbReference type="NCBI Taxonomy" id="1472416"/>
    <lineage>
        <taxon>Bacteria</taxon>
        <taxon>Pseudomonadati</taxon>
        <taxon>Bacteroidota</taxon>
        <taxon>Bacteroidia</taxon>
        <taxon>Bacteroidales</taxon>
        <taxon>Odoribacteraceae</taxon>
        <taxon>Butyricimonas</taxon>
    </lineage>
</organism>
<reference evidence="1 2" key="1">
    <citation type="submission" date="2020-08" db="EMBL/GenBank/DDBJ databases">
        <title>Genomic Encyclopedia of Type Strains, Phase IV (KMG-IV): sequencing the most valuable type-strain genomes for metagenomic binning, comparative biology and taxonomic classification.</title>
        <authorList>
            <person name="Goeker M."/>
        </authorList>
    </citation>
    <scope>NUCLEOTIDE SEQUENCE [LARGE SCALE GENOMIC DNA]</scope>
    <source>
        <strain evidence="1 2">DSM 105721</strain>
    </source>
</reference>
<evidence type="ECO:0000313" key="1">
    <source>
        <dbReference type="EMBL" id="MBB4027838.1"/>
    </source>
</evidence>
<accession>A0A7W6HZF7</accession>
<gene>
    <name evidence="1" type="ORF">GGR14_003652</name>
</gene>
<comment type="caution">
    <text evidence="1">The sequence shown here is derived from an EMBL/GenBank/DDBJ whole genome shotgun (WGS) entry which is preliminary data.</text>
</comment>
<proteinExistence type="predicted"/>
<dbReference type="Proteomes" id="UP000546007">
    <property type="component" value="Unassembled WGS sequence"/>
</dbReference>
<name>A0A7W6HZF7_9BACT</name>
<dbReference type="GeneID" id="93101548"/>
<protein>
    <recommendedName>
        <fullName evidence="3">DUF4843 domain-containing protein</fullName>
    </recommendedName>
</protein>
<dbReference type="OrthoDB" id="1098539at2"/>
<dbReference type="AlphaFoldDB" id="A0A7W6HZF7"/>
<dbReference type="RefSeq" id="WP_124317114.1">
    <property type="nucleotide sequence ID" value="NZ_AP028155.1"/>
</dbReference>
<evidence type="ECO:0000313" key="2">
    <source>
        <dbReference type="Proteomes" id="UP000546007"/>
    </source>
</evidence>
<evidence type="ECO:0008006" key="3">
    <source>
        <dbReference type="Google" id="ProtNLM"/>
    </source>
</evidence>
<keyword evidence="2" id="KW-1185">Reference proteome</keyword>
<sequence>MKNFLIIVLCCTFWCIACTEERPGYYEGENNWVQFYYLWPVQNPYIAPVHLPYEGYMPSLNSTKLQDTVYFRLHLIGRKSNQPRKVMFESYETEMEYSYYEPAVANVNYIAFDDPLMKPYLTIPGDSAYVNIPVIVKYNPAISSGYFQLDFKLIDTEDLVVGDTCLMKGRLKFSQW</sequence>